<dbReference type="PIRSF" id="PIRSF018266">
    <property type="entry name" value="FecR"/>
    <property type="match status" value="1"/>
</dbReference>
<dbReference type="InterPro" id="IPR032508">
    <property type="entry name" value="FecR_C"/>
</dbReference>
<evidence type="ECO:0000313" key="5">
    <source>
        <dbReference type="Proteomes" id="UP000625283"/>
    </source>
</evidence>
<keyword evidence="1" id="KW-1133">Transmembrane helix</keyword>
<organism evidence="4 5">
    <name type="scientific">Sphingobacterium faecale</name>
    <dbReference type="NCBI Taxonomy" id="2803775"/>
    <lineage>
        <taxon>Bacteria</taxon>
        <taxon>Pseudomonadati</taxon>
        <taxon>Bacteroidota</taxon>
        <taxon>Sphingobacteriia</taxon>
        <taxon>Sphingobacteriales</taxon>
        <taxon>Sphingobacteriaceae</taxon>
        <taxon>Sphingobacterium</taxon>
    </lineage>
</organism>
<evidence type="ECO:0000313" key="4">
    <source>
        <dbReference type="EMBL" id="MBL1409162.1"/>
    </source>
</evidence>
<evidence type="ECO:0000259" key="2">
    <source>
        <dbReference type="Pfam" id="PF04773"/>
    </source>
</evidence>
<feature type="domain" description="Protein FecR C-terminal" evidence="3">
    <location>
        <begin position="315"/>
        <end position="382"/>
    </location>
</feature>
<dbReference type="Pfam" id="PF16344">
    <property type="entry name" value="FecR_C"/>
    <property type="match status" value="1"/>
</dbReference>
<keyword evidence="1" id="KW-0472">Membrane</keyword>
<gene>
    <name evidence="4" type="ORF">JKG61_10400</name>
</gene>
<keyword evidence="1" id="KW-0812">Transmembrane</keyword>
<dbReference type="InterPro" id="IPR012373">
    <property type="entry name" value="Ferrdict_sens_TM"/>
</dbReference>
<feature type="domain" description="FecR protein" evidence="2">
    <location>
        <begin position="172"/>
        <end position="270"/>
    </location>
</feature>
<dbReference type="PANTHER" id="PTHR30273">
    <property type="entry name" value="PERIPLASMIC SIGNAL SENSOR AND SIGMA FACTOR ACTIVATOR FECR-RELATED"/>
    <property type="match status" value="1"/>
</dbReference>
<comment type="caution">
    <text evidence="4">The sequence shown here is derived from an EMBL/GenBank/DDBJ whole genome shotgun (WGS) entry which is preliminary data.</text>
</comment>
<protein>
    <submittedName>
        <fullName evidence="4">FecR domain-containing protein</fullName>
    </submittedName>
</protein>
<proteinExistence type="predicted"/>
<feature type="transmembrane region" description="Helical" evidence="1">
    <location>
        <begin position="79"/>
        <end position="101"/>
    </location>
</feature>
<dbReference type="Pfam" id="PF04773">
    <property type="entry name" value="FecR"/>
    <property type="match status" value="1"/>
</dbReference>
<dbReference type="Gene3D" id="2.60.120.1440">
    <property type="match status" value="1"/>
</dbReference>
<evidence type="ECO:0000259" key="3">
    <source>
        <dbReference type="Pfam" id="PF16344"/>
    </source>
</evidence>
<evidence type="ECO:0000256" key="1">
    <source>
        <dbReference type="SAM" id="Phobius"/>
    </source>
</evidence>
<dbReference type="RefSeq" id="WP_202102918.1">
    <property type="nucleotide sequence ID" value="NZ_JAERTY010000005.1"/>
</dbReference>
<dbReference type="InterPro" id="IPR006860">
    <property type="entry name" value="FecR"/>
</dbReference>
<dbReference type="EMBL" id="JAERTY010000005">
    <property type="protein sequence ID" value="MBL1409162.1"/>
    <property type="molecule type" value="Genomic_DNA"/>
</dbReference>
<dbReference type="Gene3D" id="3.55.50.30">
    <property type="match status" value="1"/>
</dbReference>
<sequence length="383" mass="43354">MDKQKYYESLASKWVGGTISDEEKEVFSKWFSEIPDQDIVLHPSYAESEEQLKLRIFNQVKARLGKPHMETKATISSFAAWRNIAAAITVIFASTLLIYFYKTDTENDSFATIVPGGSRATLVLSDGKEVLLDSINVGAKVYDGNVMIQKDENGHLTYSFVNDEGSELVYNTINTPAGGEYRVTLPDGSKVWLNSLSSFKYPLKFAGNRREVILHYGEAYFEVAKHTDDKTRIPFRVYTDNQMVDVLGTQFNINTYDSKKIKTSLVEGSIIVGVKSSSNSYPLSPGQQAQLNRKNGTISLESVNLDGIVAWKEGYFYFQDASLPTILEEFSRWYDIKVEYKNSVQEYQFMGKIPRSTELETAMEVLKTTGVNFEIKDKKLIVY</sequence>
<reference evidence="4 5" key="1">
    <citation type="submission" date="2021-01" db="EMBL/GenBank/DDBJ databases">
        <title>C459-1 draft genome sequence.</title>
        <authorList>
            <person name="Zhang X.-F."/>
        </authorList>
    </citation>
    <scope>NUCLEOTIDE SEQUENCE [LARGE SCALE GENOMIC DNA]</scope>
    <source>
        <strain evidence="5">C459-1</strain>
    </source>
</reference>
<name>A0ABS1R595_9SPHI</name>
<dbReference type="PANTHER" id="PTHR30273:SF2">
    <property type="entry name" value="PROTEIN FECR"/>
    <property type="match status" value="1"/>
</dbReference>
<accession>A0ABS1R595</accession>
<keyword evidence="5" id="KW-1185">Reference proteome</keyword>
<dbReference type="Proteomes" id="UP000625283">
    <property type="component" value="Unassembled WGS sequence"/>
</dbReference>